<name>A0A397UUE5_9GLOM</name>
<evidence type="ECO:0000256" key="1">
    <source>
        <dbReference type="PROSITE-ProRule" id="PRU00042"/>
    </source>
</evidence>
<dbReference type="EMBL" id="QKWP01000894">
    <property type="protein sequence ID" value="RIB13745.1"/>
    <property type="molecule type" value="Genomic_DNA"/>
</dbReference>
<proteinExistence type="predicted"/>
<accession>A0A397UUE5</accession>
<dbReference type="OrthoDB" id="10386944at2759"/>
<sequence>MAIKIEMAVEIEMVVEIEIVVEIEMGFSFSLKMRWQCEYCNREFSKSQALTQHSKYMKRSASSVEHEHSFMEAELHQMDNMTQDNASQNTSNVSDIEDHEDISFATKLYEIGLEDYEVASFDEAFQDLYYP</sequence>
<evidence type="ECO:0000313" key="4">
    <source>
        <dbReference type="Proteomes" id="UP000266673"/>
    </source>
</evidence>
<dbReference type="AlphaFoldDB" id="A0A397UUE5"/>
<evidence type="ECO:0000313" key="3">
    <source>
        <dbReference type="EMBL" id="RIB13745.1"/>
    </source>
</evidence>
<organism evidence="3 4">
    <name type="scientific">Gigaspora rosea</name>
    <dbReference type="NCBI Taxonomy" id="44941"/>
    <lineage>
        <taxon>Eukaryota</taxon>
        <taxon>Fungi</taxon>
        <taxon>Fungi incertae sedis</taxon>
        <taxon>Mucoromycota</taxon>
        <taxon>Glomeromycotina</taxon>
        <taxon>Glomeromycetes</taxon>
        <taxon>Diversisporales</taxon>
        <taxon>Gigasporaceae</taxon>
        <taxon>Gigaspora</taxon>
    </lineage>
</organism>
<comment type="caution">
    <text evidence="3">The sequence shown here is derived from an EMBL/GenBank/DDBJ whole genome shotgun (WGS) entry which is preliminary data.</text>
</comment>
<keyword evidence="1" id="KW-0862">Zinc</keyword>
<keyword evidence="1" id="KW-0479">Metal-binding</keyword>
<dbReference type="PROSITE" id="PS50157">
    <property type="entry name" value="ZINC_FINGER_C2H2_2"/>
    <property type="match status" value="1"/>
</dbReference>
<feature type="domain" description="C2H2-type" evidence="2">
    <location>
        <begin position="35"/>
        <end position="62"/>
    </location>
</feature>
<keyword evidence="4" id="KW-1185">Reference proteome</keyword>
<dbReference type="Proteomes" id="UP000266673">
    <property type="component" value="Unassembled WGS sequence"/>
</dbReference>
<dbReference type="GO" id="GO:0008270">
    <property type="term" value="F:zinc ion binding"/>
    <property type="evidence" value="ECO:0007669"/>
    <property type="project" value="UniProtKB-KW"/>
</dbReference>
<protein>
    <recommendedName>
        <fullName evidence="2">C2H2-type domain-containing protein</fullName>
    </recommendedName>
</protein>
<gene>
    <name evidence="3" type="ORF">C2G38_2040720</name>
</gene>
<dbReference type="InterPro" id="IPR013087">
    <property type="entry name" value="Znf_C2H2_type"/>
</dbReference>
<keyword evidence="1" id="KW-0863">Zinc-finger</keyword>
<reference evidence="3 4" key="1">
    <citation type="submission" date="2018-06" db="EMBL/GenBank/DDBJ databases">
        <title>Comparative genomics reveals the genomic features of Rhizophagus irregularis, R. cerebriforme, R. diaphanum and Gigaspora rosea, and their symbiotic lifestyle signature.</title>
        <authorList>
            <person name="Morin E."/>
            <person name="San Clemente H."/>
            <person name="Chen E.C.H."/>
            <person name="De La Providencia I."/>
            <person name="Hainaut M."/>
            <person name="Kuo A."/>
            <person name="Kohler A."/>
            <person name="Murat C."/>
            <person name="Tang N."/>
            <person name="Roy S."/>
            <person name="Loubradou J."/>
            <person name="Henrissat B."/>
            <person name="Grigoriev I.V."/>
            <person name="Corradi N."/>
            <person name="Roux C."/>
            <person name="Martin F.M."/>
        </authorList>
    </citation>
    <scope>NUCLEOTIDE SEQUENCE [LARGE SCALE GENOMIC DNA]</scope>
    <source>
        <strain evidence="3 4">DAOM 194757</strain>
    </source>
</reference>
<evidence type="ECO:0000259" key="2">
    <source>
        <dbReference type="PROSITE" id="PS50157"/>
    </source>
</evidence>